<evidence type="ECO:0000259" key="7">
    <source>
        <dbReference type="PROSITE" id="PS50237"/>
    </source>
</evidence>
<dbReference type="PANTHER" id="PTHR11254">
    <property type="entry name" value="HECT DOMAIN UBIQUITIN-PROTEIN LIGASE"/>
    <property type="match status" value="1"/>
</dbReference>
<sequence length="132" mass="14919">MTLEKRITLPNPKSHFDGMVTIELKSGGVNIPATEENNKENVKTVIEYCAECRAHEEFDASLPGSDELTPQELINVLNKHELELPIGGTSDIDANDWTKLTAYREYRTNDEVIHWSGQVTQSWSIEHKSQPP</sequence>
<accession>A0A9P6ASU2</accession>
<dbReference type="Proteomes" id="UP000886523">
    <property type="component" value="Unassembled WGS sequence"/>
</dbReference>
<dbReference type="Gene3D" id="3.30.2160.10">
    <property type="entry name" value="Hect, E3 ligase catalytic domain"/>
    <property type="match status" value="1"/>
</dbReference>
<dbReference type="InterPro" id="IPR035983">
    <property type="entry name" value="Hect_E3_ubiquitin_ligase"/>
</dbReference>
<feature type="domain" description="HECT" evidence="7">
    <location>
        <begin position="23"/>
        <end position="128"/>
    </location>
</feature>
<dbReference type="InterPro" id="IPR050409">
    <property type="entry name" value="E3_ubiq-protein_ligase"/>
</dbReference>
<keyword evidence="9" id="KW-1185">Reference proteome</keyword>
<dbReference type="Pfam" id="PF00632">
    <property type="entry name" value="HECT"/>
    <property type="match status" value="1"/>
</dbReference>
<reference evidence="8" key="1">
    <citation type="journal article" date="2020" name="Nat. Commun.">
        <title>Large-scale genome sequencing of mycorrhizal fungi provides insights into the early evolution of symbiotic traits.</title>
        <authorList>
            <person name="Miyauchi S."/>
            <person name="Kiss E."/>
            <person name="Kuo A."/>
            <person name="Drula E."/>
            <person name="Kohler A."/>
            <person name="Sanchez-Garcia M."/>
            <person name="Morin E."/>
            <person name="Andreopoulos B."/>
            <person name="Barry K.W."/>
            <person name="Bonito G."/>
            <person name="Buee M."/>
            <person name="Carver A."/>
            <person name="Chen C."/>
            <person name="Cichocki N."/>
            <person name="Clum A."/>
            <person name="Culley D."/>
            <person name="Crous P.W."/>
            <person name="Fauchery L."/>
            <person name="Girlanda M."/>
            <person name="Hayes R.D."/>
            <person name="Keri Z."/>
            <person name="LaButti K."/>
            <person name="Lipzen A."/>
            <person name="Lombard V."/>
            <person name="Magnuson J."/>
            <person name="Maillard F."/>
            <person name="Murat C."/>
            <person name="Nolan M."/>
            <person name="Ohm R.A."/>
            <person name="Pangilinan J."/>
            <person name="Pereira M.F."/>
            <person name="Perotto S."/>
            <person name="Peter M."/>
            <person name="Pfister S."/>
            <person name="Riley R."/>
            <person name="Sitrit Y."/>
            <person name="Stielow J.B."/>
            <person name="Szollosi G."/>
            <person name="Zifcakova L."/>
            <person name="Stursova M."/>
            <person name="Spatafora J.W."/>
            <person name="Tedersoo L."/>
            <person name="Vaario L.M."/>
            <person name="Yamada A."/>
            <person name="Yan M."/>
            <person name="Wang P."/>
            <person name="Xu J."/>
            <person name="Bruns T."/>
            <person name="Baldrian P."/>
            <person name="Vilgalys R."/>
            <person name="Dunand C."/>
            <person name="Henrissat B."/>
            <person name="Grigoriev I.V."/>
            <person name="Hibbett D."/>
            <person name="Nagy L.G."/>
            <person name="Martin F.M."/>
        </authorList>
    </citation>
    <scope>NUCLEOTIDE SEQUENCE</scope>
    <source>
        <strain evidence="8">UP504</strain>
    </source>
</reference>
<dbReference type="AlphaFoldDB" id="A0A9P6ASU2"/>
<dbReference type="GO" id="GO:0005737">
    <property type="term" value="C:cytoplasm"/>
    <property type="evidence" value="ECO:0007669"/>
    <property type="project" value="TreeGrafter"/>
</dbReference>
<proteinExistence type="predicted"/>
<comment type="caution">
    <text evidence="8">The sequence shown here is derived from an EMBL/GenBank/DDBJ whole genome shotgun (WGS) entry which is preliminary data.</text>
</comment>
<comment type="caution">
    <text evidence="6">Lacks conserved residue(s) required for the propagation of feature annotation.</text>
</comment>
<dbReference type="PANTHER" id="PTHR11254:SF440">
    <property type="entry name" value="E3 UBIQUITIN-PROTEIN LIGASE NEDD-4"/>
    <property type="match status" value="1"/>
</dbReference>
<dbReference type="GO" id="GO:0006511">
    <property type="term" value="P:ubiquitin-dependent protein catabolic process"/>
    <property type="evidence" value="ECO:0007669"/>
    <property type="project" value="TreeGrafter"/>
</dbReference>
<dbReference type="OrthoDB" id="8068875at2759"/>
<organism evidence="8 9">
    <name type="scientific">Hydnum rufescens UP504</name>
    <dbReference type="NCBI Taxonomy" id="1448309"/>
    <lineage>
        <taxon>Eukaryota</taxon>
        <taxon>Fungi</taxon>
        <taxon>Dikarya</taxon>
        <taxon>Basidiomycota</taxon>
        <taxon>Agaricomycotina</taxon>
        <taxon>Agaricomycetes</taxon>
        <taxon>Cantharellales</taxon>
        <taxon>Hydnaceae</taxon>
        <taxon>Hydnum</taxon>
    </lineage>
</organism>
<comment type="catalytic activity">
    <reaction evidence="1">
        <text>S-ubiquitinyl-[E2 ubiquitin-conjugating enzyme]-L-cysteine + [acceptor protein]-L-lysine = [E2 ubiquitin-conjugating enzyme]-L-cysteine + N(6)-ubiquitinyl-[acceptor protein]-L-lysine.</text>
        <dbReference type="EC" id="2.3.2.26"/>
    </reaction>
</comment>
<dbReference type="Gene3D" id="3.90.1750.10">
    <property type="entry name" value="Hect, E3 ligase catalytic domains"/>
    <property type="match status" value="1"/>
</dbReference>
<dbReference type="GO" id="GO:0061630">
    <property type="term" value="F:ubiquitin protein ligase activity"/>
    <property type="evidence" value="ECO:0007669"/>
    <property type="project" value="UniProtKB-EC"/>
</dbReference>
<evidence type="ECO:0000313" key="8">
    <source>
        <dbReference type="EMBL" id="KAF9511308.1"/>
    </source>
</evidence>
<evidence type="ECO:0000256" key="6">
    <source>
        <dbReference type="PROSITE-ProRule" id="PRU00104"/>
    </source>
</evidence>
<evidence type="ECO:0000256" key="4">
    <source>
        <dbReference type="ARBA" id="ARBA00022679"/>
    </source>
</evidence>
<keyword evidence="5 6" id="KW-0833">Ubl conjugation pathway</keyword>
<dbReference type="PROSITE" id="PS50237">
    <property type="entry name" value="HECT"/>
    <property type="match status" value="1"/>
</dbReference>
<evidence type="ECO:0000256" key="5">
    <source>
        <dbReference type="ARBA" id="ARBA00022786"/>
    </source>
</evidence>
<name>A0A9P6ASU2_9AGAM</name>
<gene>
    <name evidence="8" type="ORF">BS47DRAFT_1470334</name>
</gene>
<evidence type="ECO:0000313" key="9">
    <source>
        <dbReference type="Proteomes" id="UP000886523"/>
    </source>
</evidence>
<evidence type="ECO:0000256" key="2">
    <source>
        <dbReference type="ARBA" id="ARBA00004906"/>
    </source>
</evidence>
<dbReference type="EMBL" id="MU129002">
    <property type="protein sequence ID" value="KAF9511308.1"/>
    <property type="molecule type" value="Genomic_DNA"/>
</dbReference>
<evidence type="ECO:0000256" key="1">
    <source>
        <dbReference type="ARBA" id="ARBA00000885"/>
    </source>
</evidence>
<dbReference type="SUPFAM" id="SSF56204">
    <property type="entry name" value="Hect, E3 ligase catalytic domain"/>
    <property type="match status" value="1"/>
</dbReference>
<dbReference type="GO" id="GO:0016567">
    <property type="term" value="P:protein ubiquitination"/>
    <property type="evidence" value="ECO:0007669"/>
    <property type="project" value="TreeGrafter"/>
</dbReference>
<protein>
    <recommendedName>
        <fullName evidence="3">HECT-type E3 ubiquitin transferase</fullName>
        <ecNumber evidence="3">2.3.2.26</ecNumber>
    </recommendedName>
</protein>
<comment type="pathway">
    <text evidence="2">Protein modification; protein ubiquitination.</text>
</comment>
<keyword evidence="4" id="KW-0808">Transferase</keyword>
<dbReference type="InterPro" id="IPR000569">
    <property type="entry name" value="HECT_dom"/>
</dbReference>
<evidence type="ECO:0000256" key="3">
    <source>
        <dbReference type="ARBA" id="ARBA00012485"/>
    </source>
</evidence>
<dbReference type="EC" id="2.3.2.26" evidence="3"/>